<dbReference type="AlphaFoldDB" id="A0A195AXD8"/>
<evidence type="ECO:0000313" key="3">
    <source>
        <dbReference type="Proteomes" id="UP000078540"/>
    </source>
</evidence>
<feature type="compositionally biased region" description="Polar residues" evidence="1">
    <location>
        <begin position="84"/>
        <end position="93"/>
    </location>
</feature>
<evidence type="ECO:0000313" key="2">
    <source>
        <dbReference type="EMBL" id="KYM76619.1"/>
    </source>
</evidence>
<feature type="region of interest" description="Disordered" evidence="1">
    <location>
        <begin position="36"/>
        <end position="108"/>
    </location>
</feature>
<feature type="compositionally biased region" description="Basic and acidic residues" evidence="1">
    <location>
        <begin position="97"/>
        <end position="108"/>
    </location>
</feature>
<proteinExistence type="predicted"/>
<sequence>MTTITKTTKAMTMTMTKKKFVQARYQFVALTRVCSRSHRRAWSRSRGSNDPVDRPHGSRPSTQRRVDDDNNDSRSLSSPRGETRYSTRLSRQSLRAATRERHARRENVRLRNTRSGRVGTEVGEEQRTRPSAVDWRKRPARWSVANWLGLTPRVATARLDAQRPRRQRRQRRAVSPIGCRCAVDARLI</sequence>
<organism evidence="2 3">
    <name type="scientific">Atta colombica</name>
    <dbReference type="NCBI Taxonomy" id="520822"/>
    <lineage>
        <taxon>Eukaryota</taxon>
        <taxon>Metazoa</taxon>
        <taxon>Ecdysozoa</taxon>
        <taxon>Arthropoda</taxon>
        <taxon>Hexapoda</taxon>
        <taxon>Insecta</taxon>
        <taxon>Pterygota</taxon>
        <taxon>Neoptera</taxon>
        <taxon>Endopterygota</taxon>
        <taxon>Hymenoptera</taxon>
        <taxon>Apocrita</taxon>
        <taxon>Aculeata</taxon>
        <taxon>Formicoidea</taxon>
        <taxon>Formicidae</taxon>
        <taxon>Myrmicinae</taxon>
        <taxon>Atta</taxon>
    </lineage>
</organism>
<dbReference type="EMBL" id="KQ976725">
    <property type="protein sequence ID" value="KYM76619.1"/>
    <property type="molecule type" value="Genomic_DNA"/>
</dbReference>
<dbReference type="Proteomes" id="UP000078540">
    <property type="component" value="Unassembled WGS sequence"/>
</dbReference>
<name>A0A195AXD8_9HYME</name>
<accession>A0A195AXD8</accession>
<keyword evidence="3" id="KW-1185">Reference proteome</keyword>
<reference evidence="2 3" key="1">
    <citation type="submission" date="2015-09" db="EMBL/GenBank/DDBJ databases">
        <title>Atta colombica WGS genome.</title>
        <authorList>
            <person name="Nygaard S."/>
            <person name="Hu H."/>
            <person name="Boomsma J."/>
            <person name="Zhang G."/>
        </authorList>
    </citation>
    <scope>NUCLEOTIDE SEQUENCE [LARGE SCALE GENOMIC DNA]</scope>
    <source>
        <strain evidence="2">Treedump-2</strain>
        <tissue evidence="2">Whole body</tissue>
    </source>
</reference>
<protein>
    <submittedName>
        <fullName evidence="2">Uncharacterized protein</fullName>
    </submittedName>
</protein>
<gene>
    <name evidence="2" type="ORF">ALC53_13063</name>
</gene>
<evidence type="ECO:0000256" key="1">
    <source>
        <dbReference type="SAM" id="MobiDB-lite"/>
    </source>
</evidence>